<evidence type="ECO:0000313" key="11">
    <source>
        <dbReference type="Proteomes" id="UP000676336"/>
    </source>
</evidence>
<dbReference type="PROSITE" id="PS50268">
    <property type="entry name" value="CADHERIN_2"/>
    <property type="match status" value="2"/>
</dbReference>
<dbReference type="PRINTS" id="PR00205">
    <property type="entry name" value="CADHERIN"/>
</dbReference>
<dbReference type="GO" id="GO:0005509">
    <property type="term" value="F:calcium ion binding"/>
    <property type="evidence" value="ECO:0007669"/>
    <property type="project" value="UniProtKB-UniRule"/>
</dbReference>
<keyword evidence="3" id="KW-0677">Repeat</keyword>
<evidence type="ECO:0000256" key="6">
    <source>
        <dbReference type="ARBA" id="ARBA00023136"/>
    </source>
</evidence>
<evidence type="ECO:0000256" key="3">
    <source>
        <dbReference type="ARBA" id="ARBA00022737"/>
    </source>
</evidence>
<dbReference type="PANTHER" id="PTHR24028">
    <property type="entry name" value="CADHERIN-87A"/>
    <property type="match status" value="1"/>
</dbReference>
<dbReference type="Proteomes" id="UP000676336">
    <property type="component" value="Unassembled WGS sequence"/>
</dbReference>
<dbReference type="InterPro" id="IPR015919">
    <property type="entry name" value="Cadherin-like_sf"/>
</dbReference>
<accession>A0A8S3I0Z8</accession>
<feature type="domain" description="Cadherin" evidence="9">
    <location>
        <begin position="39"/>
        <end position="158"/>
    </location>
</feature>
<proteinExistence type="predicted"/>
<keyword evidence="7" id="KW-0325">Glycoprotein</keyword>
<protein>
    <recommendedName>
        <fullName evidence="9">Cadherin domain-containing protein</fullName>
    </recommendedName>
</protein>
<dbReference type="Gene3D" id="2.60.40.60">
    <property type="entry name" value="Cadherins"/>
    <property type="match status" value="3"/>
</dbReference>
<keyword evidence="4 8" id="KW-0106">Calcium</keyword>
<dbReference type="PANTHER" id="PTHR24028:SF146">
    <property type="entry name" value="CADHERIN 96CB, ISOFORM D-RELATED"/>
    <property type="match status" value="1"/>
</dbReference>
<evidence type="ECO:0000256" key="7">
    <source>
        <dbReference type="ARBA" id="ARBA00023180"/>
    </source>
</evidence>
<comment type="subcellular location">
    <subcellularLocation>
        <location evidence="1">Membrane</location>
        <topology evidence="1">Single-pass membrane protein</topology>
    </subcellularLocation>
</comment>
<dbReference type="EMBL" id="CAJOBI010324700">
    <property type="protein sequence ID" value="CAF5190070.1"/>
    <property type="molecule type" value="Genomic_DNA"/>
</dbReference>
<dbReference type="InterPro" id="IPR050174">
    <property type="entry name" value="Protocadherin/Cadherin-CA"/>
</dbReference>
<dbReference type="Pfam" id="PF00028">
    <property type="entry name" value="Cadherin"/>
    <property type="match status" value="1"/>
</dbReference>
<sequence>RELRDEYVFTLTVNDYKHTTSTKINLIVLDVNDHNPKFPQSIYPFNISSSIPIGTILFKLTAYDEDSHDNARIYYSLLSIDGHKIESNEKNELFYLNSYTGELSLKSKLNHVDTKNIFKLIIGASDGTHNAIPALATVYINIVNDVYNDNKSLIQITFGSNRVSKNQTEVYISENLPNATFIAYVKSDENIQVIYDGGFFMQKLAENSFTLLTNQIYDREKRSSFNVILHNKHVQRSFKIIVTDVNDCKPIWNTEVLNIDVDNHVHSDDPIIEQLNATDCDENSRVAYRKIKKSWPYYASLLSDQLIINCSTQLNETNNDCWFKVSNGEVHFAVEAYD</sequence>
<dbReference type="GO" id="GO:0007156">
    <property type="term" value="P:homophilic cell adhesion via plasma membrane adhesion molecules"/>
    <property type="evidence" value="ECO:0007669"/>
    <property type="project" value="InterPro"/>
</dbReference>
<evidence type="ECO:0000259" key="9">
    <source>
        <dbReference type="PROSITE" id="PS50268"/>
    </source>
</evidence>
<evidence type="ECO:0000256" key="2">
    <source>
        <dbReference type="ARBA" id="ARBA00022692"/>
    </source>
</evidence>
<evidence type="ECO:0000313" key="10">
    <source>
        <dbReference type="EMBL" id="CAF5190070.1"/>
    </source>
</evidence>
<feature type="domain" description="Cadherin" evidence="9">
    <location>
        <begin position="1"/>
        <end position="38"/>
    </location>
</feature>
<evidence type="ECO:0000256" key="5">
    <source>
        <dbReference type="ARBA" id="ARBA00022989"/>
    </source>
</evidence>
<dbReference type="SUPFAM" id="SSF49313">
    <property type="entry name" value="Cadherin-like"/>
    <property type="match status" value="2"/>
</dbReference>
<dbReference type="AlphaFoldDB" id="A0A8S3I0Z8"/>
<dbReference type="InterPro" id="IPR020894">
    <property type="entry name" value="Cadherin_CS"/>
</dbReference>
<evidence type="ECO:0000256" key="1">
    <source>
        <dbReference type="ARBA" id="ARBA00004167"/>
    </source>
</evidence>
<dbReference type="PROSITE" id="PS00232">
    <property type="entry name" value="CADHERIN_1"/>
    <property type="match status" value="1"/>
</dbReference>
<dbReference type="SMART" id="SM00112">
    <property type="entry name" value="CA"/>
    <property type="match status" value="1"/>
</dbReference>
<comment type="caution">
    <text evidence="10">The sequence shown here is derived from an EMBL/GenBank/DDBJ whole genome shotgun (WGS) entry which is preliminary data.</text>
</comment>
<organism evidence="10 11">
    <name type="scientific">Rotaria magnacalcarata</name>
    <dbReference type="NCBI Taxonomy" id="392030"/>
    <lineage>
        <taxon>Eukaryota</taxon>
        <taxon>Metazoa</taxon>
        <taxon>Spiralia</taxon>
        <taxon>Gnathifera</taxon>
        <taxon>Rotifera</taxon>
        <taxon>Eurotatoria</taxon>
        <taxon>Bdelloidea</taxon>
        <taxon>Philodinida</taxon>
        <taxon>Philodinidae</taxon>
        <taxon>Rotaria</taxon>
    </lineage>
</organism>
<name>A0A8S3I0Z8_9BILA</name>
<feature type="non-terminal residue" evidence="10">
    <location>
        <position position="1"/>
    </location>
</feature>
<keyword evidence="5" id="KW-1133">Transmembrane helix</keyword>
<keyword evidence="2" id="KW-0812">Transmembrane</keyword>
<evidence type="ECO:0000256" key="8">
    <source>
        <dbReference type="PROSITE-ProRule" id="PRU00043"/>
    </source>
</evidence>
<reference evidence="10" key="1">
    <citation type="submission" date="2021-02" db="EMBL/GenBank/DDBJ databases">
        <authorList>
            <person name="Nowell W R."/>
        </authorList>
    </citation>
    <scope>NUCLEOTIDE SEQUENCE</scope>
</reference>
<keyword evidence="6" id="KW-0472">Membrane</keyword>
<dbReference type="CDD" id="cd11304">
    <property type="entry name" value="Cadherin_repeat"/>
    <property type="match status" value="2"/>
</dbReference>
<feature type="non-terminal residue" evidence="10">
    <location>
        <position position="338"/>
    </location>
</feature>
<dbReference type="InterPro" id="IPR002126">
    <property type="entry name" value="Cadherin-like_dom"/>
</dbReference>
<dbReference type="GO" id="GO:0005886">
    <property type="term" value="C:plasma membrane"/>
    <property type="evidence" value="ECO:0007669"/>
    <property type="project" value="InterPro"/>
</dbReference>
<evidence type="ECO:0000256" key="4">
    <source>
        <dbReference type="ARBA" id="ARBA00022837"/>
    </source>
</evidence>
<gene>
    <name evidence="10" type="ORF">SMN809_LOCUS71962</name>
</gene>